<dbReference type="GO" id="GO:0005930">
    <property type="term" value="C:axoneme"/>
    <property type="evidence" value="ECO:0007669"/>
    <property type="project" value="TreeGrafter"/>
</dbReference>
<comment type="caution">
    <text evidence="6">The sequence shown here is derived from an EMBL/GenBank/DDBJ whole genome shotgun (WGS) entry which is preliminary data.</text>
</comment>
<dbReference type="PANTHER" id="PTHR13183:SF0">
    <property type="entry name" value="AXONEMAL DYNEIN LIGHT INTERMEDIATE POLYPEPTIDE 1"/>
    <property type="match status" value="1"/>
</dbReference>
<gene>
    <name evidence="6" type="ORF">EG68_08163</name>
</gene>
<sequence length="256" mass="30248">MMHTLLRYDIPIREDQDDCDKKKISGTPPATYCPSSENMPTTTKCGTAGVCRLTKEESVAQTLEQLFEPVRYKELGTKWVKHVFTKQATPLEMNQLEQEVDRLLKIRCSRKKPLCLIREDVLEDLIKEILRQVTIDCPEQGMLLKRILDHYKMEFVAYETLLRFSNAFIGRKRTSWQHWKKDRQKKIAELEETKRILEFQSAELKHKVDQLERKNQEAKMKRDAARQEEIKFHKKRGEHLKTYFVGDPVEECAAQH</sequence>
<reference evidence="6" key="1">
    <citation type="submission" date="2019-07" db="EMBL/GenBank/DDBJ databases">
        <title>Annotation for the trematode Paragonimus miyazaki's.</title>
        <authorList>
            <person name="Choi Y.-J."/>
        </authorList>
    </citation>
    <scope>NUCLEOTIDE SEQUENCE</scope>
    <source>
        <strain evidence="6">Japan</strain>
    </source>
</reference>
<comment type="similarity">
    <text evidence="4">Belongs to the inner dynein arm light chain family.</text>
</comment>
<evidence type="ECO:0000313" key="7">
    <source>
        <dbReference type="Proteomes" id="UP000822476"/>
    </source>
</evidence>
<evidence type="ECO:0000256" key="2">
    <source>
        <dbReference type="ARBA" id="ARBA00023054"/>
    </source>
</evidence>
<keyword evidence="7" id="KW-1185">Reference proteome</keyword>
<dbReference type="GO" id="GO:0045504">
    <property type="term" value="F:dynein heavy chain binding"/>
    <property type="evidence" value="ECO:0007669"/>
    <property type="project" value="TreeGrafter"/>
</dbReference>
<dbReference type="GO" id="GO:0030286">
    <property type="term" value="C:dynein complex"/>
    <property type="evidence" value="ECO:0007669"/>
    <property type="project" value="UniProtKB-KW"/>
</dbReference>
<evidence type="ECO:0000313" key="6">
    <source>
        <dbReference type="EMBL" id="KAF7254899.1"/>
    </source>
</evidence>
<evidence type="ECO:0000256" key="3">
    <source>
        <dbReference type="ARBA" id="ARBA00023175"/>
    </source>
</evidence>
<dbReference type="OrthoDB" id="273640at2759"/>
<keyword evidence="2 5" id="KW-0175">Coiled coil</keyword>
<organism evidence="6 7">
    <name type="scientific">Paragonimus skrjabini miyazakii</name>
    <dbReference type="NCBI Taxonomy" id="59628"/>
    <lineage>
        <taxon>Eukaryota</taxon>
        <taxon>Metazoa</taxon>
        <taxon>Spiralia</taxon>
        <taxon>Lophotrochozoa</taxon>
        <taxon>Platyhelminthes</taxon>
        <taxon>Trematoda</taxon>
        <taxon>Digenea</taxon>
        <taxon>Plagiorchiida</taxon>
        <taxon>Troglotremata</taxon>
        <taxon>Troglotrematidae</taxon>
        <taxon>Paragonimus</taxon>
    </lineage>
</organism>
<accession>A0A8S9YJD8</accession>
<dbReference type="Proteomes" id="UP000822476">
    <property type="component" value="Unassembled WGS sequence"/>
</dbReference>
<feature type="coiled-coil region" evidence="5">
    <location>
        <begin position="180"/>
        <end position="231"/>
    </location>
</feature>
<dbReference type="EMBL" id="JTDE01004530">
    <property type="protein sequence ID" value="KAF7254899.1"/>
    <property type="molecule type" value="Genomic_DNA"/>
</dbReference>
<evidence type="ECO:0000256" key="4">
    <source>
        <dbReference type="ARBA" id="ARBA00038114"/>
    </source>
</evidence>
<protein>
    <submittedName>
        <fullName evidence="6">Uncharacterized protein</fullName>
    </submittedName>
</protein>
<dbReference type="AlphaFoldDB" id="A0A8S9YJD8"/>
<keyword evidence="1" id="KW-0243">Dynein</keyword>
<proteinExistence type="inferred from homology"/>
<dbReference type="Pfam" id="PF10211">
    <property type="entry name" value="Ax_dynein_light"/>
    <property type="match status" value="1"/>
</dbReference>
<evidence type="ECO:0000256" key="1">
    <source>
        <dbReference type="ARBA" id="ARBA00023017"/>
    </source>
</evidence>
<dbReference type="InterPro" id="IPR019347">
    <property type="entry name" value="Axonemal_dynein_light_chain"/>
</dbReference>
<evidence type="ECO:0000256" key="5">
    <source>
        <dbReference type="SAM" id="Coils"/>
    </source>
</evidence>
<name>A0A8S9YJD8_9TREM</name>
<dbReference type="PANTHER" id="PTHR13183">
    <property type="entry name" value="AXONEMAL INNER ARM DYNEIN LIGHT CHAIN 28"/>
    <property type="match status" value="1"/>
</dbReference>
<keyword evidence="3" id="KW-0505">Motor protein</keyword>